<comment type="caution">
    <text evidence="8">The sequence shown here is derived from an EMBL/GenBank/DDBJ whole genome shotgun (WGS) entry which is preliminary data.</text>
</comment>
<dbReference type="GO" id="GO:0016849">
    <property type="term" value="F:phosphorus-oxygen lyase activity"/>
    <property type="evidence" value="ECO:0007669"/>
    <property type="project" value="TreeGrafter"/>
</dbReference>
<sequence>MESEKVKRHSGRNRRKWCLIGFAVLLIVVVVIAIICGVTAQNKLHSFRKVVMERCEEYLQKNSHVTRNNDCKIIWAAFEQAYIGKDSCDVSPEAYDPLIRSVKQDAVCNSMLFWSKTKQMAHAFTAKRNCLATLEDTLLGFMFDDLTWCSKNKSKETFTTGCPGWSDCQNNPVRSFWLKASINFAATACGNVSVMLNGSLETPFSNSSIFGSVEVKNLDPNKVKGLTVLLVTKDTDVTTCRHPSFQNLQTSLNPNFSYNCREVPYSRVEGCISDPEIPCRSCLKER</sequence>
<dbReference type="GO" id="GO:0016740">
    <property type="term" value="F:transferase activity"/>
    <property type="evidence" value="ECO:0007669"/>
    <property type="project" value="UniProtKB-KW"/>
</dbReference>
<organism evidence="8 9">
    <name type="scientific">Silurus meridionalis</name>
    <name type="common">Southern catfish</name>
    <name type="synonym">Silurus soldatovi meridionalis</name>
    <dbReference type="NCBI Taxonomy" id="175797"/>
    <lineage>
        <taxon>Eukaryota</taxon>
        <taxon>Metazoa</taxon>
        <taxon>Chordata</taxon>
        <taxon>Craniata</taxon>
        <taxon>Vertebrata</taxon>
        <taxon>Euteleostomi</taxon>
        <taxon>Actinopterygii</taxon>
        <taxon>Neopterygii</taxon>
        <taxon>Teleostei</taxon>
        <taxon>Ostariophysi</taxon>
        <taxon>Siluriformes</taxon>
        <taxon>Siluridae</taxon>
        <taxon>Silurus</taxon>
    </lineage>
</organism>
<evidence type="ECO:0000256" key="3">
    <source>
        <dbReference type="ARBA" id="ARBA00022679"/>
    </source>
</evidence>
<dbReference type="AlphaFoldDB" id="A0A8T0A7F3"/>
<evidence type="ECO:0000256" key="2">
    <source>
        <dbReference type="ARBA" id="ARBA00011982"/>
    </source>
</evidence>
<dbReference type="PANTHER" id="PTHR10912">
    <property type="entry name" value="ADP-RIBOSYL CYCLASE"/>
    <property type="match status" value="1"/>
</dbReference>
<dbReference type="EC" id="3.2.2.6" evidence="2"/>
<dbReference type="Gene3D" id="3.40.50.720">
    <property type="entry name" value="NAD(P)-binding Rossmann-like Domain"/>
    <property type="match status" value="1"/>
</dbReference>
<gene>
    <name evidence="8" type="ORF">HF521_013889</name>
</gene>
<protein>
    <recommendedName>
        <fullName evidence="2">ADP-ribosyl cyclase/cyclic ADP-ribose hydrolase</fullName>
        <ecNumber evidence="2">3.2.2.6</ecNumber>
    </recommendedName>
</protein>
<dbReference type="OrthoDB" id="10028716at2759"/>
<accession>A0A8T0A7F3</accession>
<dbReference type="GO" id="GO:0005886">
    <property type="term" value="C:plasma membrane"/>
    <property type="evidence" value="ECO:0007669"/>
    <property type="project" value="TreeGrafter"/>
</dbReference>
<comment type="similarity">
    <text evidence="1">Belongs to the ADP-ribosyl cyclase family.</text>
</comment>
<keyword evidence="7" id="KW-0812">Transmembrane</keyword>
<evidence type="ECO:0000256" key="6">
    <source>
        <dbReference type="ARBA" id="ARBA00023157"/>
    </source>
</evidence>
<keyword evidence="3" id="KW-0808">Transferase</keyword>
<dbReference type="SUPFAM" id="SSF52309">
    <property type="entry name" value="N-(deoxy)ribosyltransferase-like"/>
    <property type="match status" value="1"/>
</dbReference>
<dbReference type="Gene3D" id="1.20.82.10">
    <property type="entry name" value="ADP Ribosyl Cyclase, Chain A, domain 1"/>
    <property type="match status" value="1"/>
</dbReference>
<dbReference type="GO" id="GO:0030890">
    <property type="term" value="P:positive regulation of B cell proliferation"/>
    <property type="evidence" value="ECO:0007669"/>
    <property type="project" value="TreeGrafter"/>
</dbReference>
<keyword evidence="9" id="KW-1185">Reference proteome</keyword>
<evidence type="ECO:0000256" key="1">
    <source>
        <dbReference type="ARBA" id="ARBA00005406"/>
    </source>
</evidence>
<dbReference type="Proteomes" id="UP000606274">
    <property type="component" value="Unassembled WGS sequence"/>
</dbReference>
<dbReference type="GO" id="GO:0061809">
    <property type="term" value="F:NAD+ nucleosidase activity, cyclic ADP-ribose generating"/>
    <property type="evidence" value="ECO:0007669"/>
    <property type="project" value="UniProtKB-EC"/>
</dbReference>
<evidence type="ECO:0000256" key="4">
    <source>
        <dbReference type="ARBA" id="ARBA00022801"/>
    </source>
</evidence>
<reference evidence="8" key="1">
    <citation type="submission" date="2020-08" db="EMBL/GenBank/DDBJ databases">
        <title>Chromosome-level assembly of Southern catfish (Silurus meridionalis) provides insights into visual adaptation to the nocturnal and benthic lifestyles.</title>
        <authorList>
            <person name="Zhang Y."/>
            <person name="Wang D."/>
            <person name="Peng Z."/>
        </authorList>
    </citation>
    <scope>NUCLEOTIDE SEQUENCE</scope>
    <source>
        <strain evidence="8">SWU-2019-XX</strain>
        <tissue evidence="8">Muscle</tissue>
    </source>
</reference>
<evidence type="ECO:0000313" key="9">
    <source>
        <dbReference type="Proteomes" id="UP000606274"/>
    </source>
</evidence>
<evidence type="ECO:0000256" key="7">
    <source>
        <dbReference type="SAM" id="Phobius"/>
    </source>
</evidence>
<name>A0A8T0A7F3_SILME</name>
<evidence type="ECO:0000313" key="8">
    <source>
        <dbReference type="EMBL" id="KAF7687883.1"/>
    </source>
</evidence>
<keyword evidence="7" id="KW-0472">Membrane</keyword>
<keyword evidence="6" id="KW-1015">Disulfide bond</keyword>
<dbReference type="Pfam" id="PF02267">
    <property type="entry name" value="Rib_hydrolayse"/>
    <property type="match status" value="1"/>
</dbReference>
<dbReference type="InterPro" id="IPR003193">
    <property type="entry name" value="ADP-ribosyl_cyclase"/>
</dbReference>
<keyword evidence="7" id="KW-1133">Transmembrane helix</keyword>
<dbReference type="PANTHER" id="PTHR10912:SF9">
    <property type="entry name" value="ADP-RIBOSYL CYCLASE_CYCLIC ADP-RIBOSE HYDROLASE"/>
    <property type="match status" value="1"/>
</dbReference>
<feature type="transmembrane region" description="Helical" evidence="7">
    <location>
        <begin position="17"/>
        <end position="40"/>
    </location>
</feature>
<proteinExistence type="inferred from homology"/>
<keyword evidence="5" id="KW-0520">NAD</keyword>
<dbReference type="EMBL" id="JABFDY010000026">
    <property type="protein sequence ID" value="KAF7687883.1"/>
    <property type="molecule type" value="Genomic_DNA"/>
</dbReference>
<keyword evidence="4" id="KW-0378">Hydrolase</keyword>
<evidence type="ECO:0000256" key="5">
    <source>
        <dbReference type="ARBA" id="ARBA00023027"/>
    </source>
</evidence>